<gene>
    <name evidence="3" type="ORF">BU14_0332s0010</name>
</gene>
<proteinExistence type="predicted"/>
<sequence>MGFLGRPGLWPVPLLLLTLSVVVAATAASIPAAARTAGRRSGGGHLVRTASVRSNGGARVVSFLLVNAKTGQTVRELREGATLDLTTPDGLAIVAVTSEDNRHKVVFTSPAKYAHQDAVAPYALAGDNNYSTYARVALPPGRHTVAAHVPDSVGCAKAVHFTVTDAGATADVPAAATAAAAATGVKAGPPATCNVRTADCDDAAAALVNRYIYRDCLPPAAASAYVATAAALEAAFQVVRAAGCCALDTDRAALMKLSLLLISVDACVPPEAPVVDGTAAPAAPPHTETKPCPVGQVVAPVETALAVDNGSNATVTTTARLAAARHADYRRRRQRSPAAAVAAPVARATWELDAQQPGARTDSAADATAASMAVASATGPELERAPRRAAGDLPTPATRPTACCGRYESRPDGTGCCEQICRQLALIFTFYLYNDCCDSTWMPYAERCHA</sequence>
<evidence type="ECO:0000256" key="1">
    <source>
        <dbReference type="SAM" id="MobiDB-lite"/>
    </source>
</evidence>
<dbReference type="Proteomes" id="UP000218209">
    <property type="component" value="Unassembled WGS sequence"/>
</dbReference>
<protein>
    <submittedName>
        <fullName evidence="3">Uncharacterized protein</fullName>
    </submittedName>
</protein>
<accession>A0A1X6NYI2</accession>
<feature type="signal peptide" evidence="2">
    <location>
        <begin position="1"/>
        <end position="27"/>
    </location>
</feature>
<name>A0A1X6NYI2_PORUM</name>
<feature type="region of interest" description="Disordered" evidence="1">
    <location>
        <begin position="354"/>
        <end position="394"/>
    </location>
</feature>
<organism evidence="3 4">
    <name type="scientific">Porphyra umbilicalis</name>
    <name type="common">Purple laver</name>
    <name type="synonym">Red alga</name>
    <dbReference type="NCBI Taxonomy" id="2786"/>
    <lineage>
        <taxon>Eukaryota</taxon>
        <taxon>Rhodophyta</taxon>
        <taxon>Bangiophyceae</taxon>
        <taxon>Bangiales</taxon>
        <taxon>Bangiaceae</taxon>
        <taxon>Porphyra</taxon>
    </lineage>
</organism>
<feature type="chain" id="PRO_5011965012" evidence="2">
    <location>
        <begin position="28"/>
        <end position="450"/>
    </location>
</feature>
<feature type="compositionally biased region" description="Basic and acidic residues" evidence="1">
    <location>
        <begin position="381"/>
        <end position="390"/>
    </location>
</feature>
<evidence type="ECO:0000256" key="2">
    <source>
        <dbReference type="SAM" id="SignalP"/>
    </source>
</evidence>
<keyword evidence="4" id="KW-1185">Reference proteome</keyword>
<evidence type="ECO:0000313" key="3">
    <source>
        <dbReference type="EMBL" id="OSX73658.1"/>
    </source>
</evidence>
<feature type="compositionally biased region" description="Low complexity" evidence="1">
    <location>
        <begin position="359"/>
        <end position="378"/>
    </location>
</feature>
<dbReference type="AlphaFoldDB" id="A0A1X6NYI2"/>
<keyword evidence="2" id="KW-0732">Signal</keyword>
<dbReference type="EMBL" id="KV918984">
    <property type="protein sequence ID" value="OSX73658.1"/>
    <property type="molecule type" value="Genomic_DNA"/>
</dbReference>
<evidence type="ECO:0000313" key="4">
    <source>
        <dbReference type="Proteomes" id="UP000218209"/>
    </source>
</evidence>
<reference evidence="3 4" key="1">
    <citation type="submission" date="2017-03" db="EMBL/GenBank/DDBJ databases">
        <title>WGS assembly of Porphyra umbilicalis.</title>
        <authorList>
            <person name="Brawley S.H."/>
            <person name="Blouin N.A."/>
            <person name="Ficko-Blean E."/>
            <person name="Wheeler G.L."/>
            <person name="Lohr M."/>
            <person name="Goodson H.V."/>
            <person name="Jenkins J.W."/>
            <person name="Blaby-Haas C.E."/>
            <person name="Helliwell K.E."/>
            <person name="Chan C."/>
            <person name="Marriage T."/>
            <person name="Bhattacharya D."/>
            <person name="Klein A.S."/>
            <person name="Badis Y."/>
            <person name="Brodie J."/>
            <person name="Cao Y."/>
            <person name="Collen J."/>
            <person name="Dittami S.M."/>
            <person name="Gachon C.M."/>
            <person name="Green B.R."/>
            <person name="Karpowicz S."/>
            <person name="Kim J.W."/>
            <person name="Kudahl U."/>
            <person name="Lin S."/>
            <person name="Michel G."/>
            <person name="Mittag M."/>
            <person name="Olson B.J."/>
            <person name="Pangilinan J."/>
            <person name="Peng Y."/>
            <person name="Qiu H."/>
            <person name="Shu S."/>
            <person name="Singer J.T."/>
            <person name="Smith A.G."/>
            <person name="Sprecher B.N."/>
            <person name="Wagner V."/>
            <person name="Wang W."/>
            <person name="Wang Z.-Y."/>
            <person name="Yan J."/>
            <person name="Yarish C."/>
            <person name="Zoeuner-Riek S."/>
            <person name="Zhuang Y."/>
            <person name="Zou Y."/>
            <person name="Lindquist E.A."/>
            <person name="Grimwood J."/>
            <person name="Barry K."/>
            <person name="Rokhsar D.S."/>
            <person name="Schmutz J."/>
            <person name="Stiller J.W."/>
            <person name="Grossman A.R."/>
            <person name="Prochnik S.E."/>
        </authorList>
    </citation>
    <scope>NUCLEOTIDE SEQUENCE [LARGE SCALE GENOMIC DNA]</scope>
    <source>
        <strain evidence="3">4086291</strain>
    </source>
</reference>